<dbReference type="InterPro" id="IPR045562">
    <property type="entry name" value="RecG_dom3_C"/>
</dbReference>
<evidence type="ECO:0000256" key="4">
    <source>
        <dbReference type="ARBA" id="ARBA00022763"/>
    </source>
</evidence>
<evidence type="ECO:0000256" key="7">
    <source>
        <dbReference type="ARBA" id="ARBA00022840"/>
    </source>
</evidence>
<dbReference type="PROSITE" id="PS51192">
    <property type="entry name" value="HELICASE_ATP_BIND_1"/>
    <property type="match status" value="1"/>
</dbReference>
<dbReference type="GO" id="GO:0006310">
    <property type="term" value="P:DNA recombination"/>
    <property type="evidence" value="ECO:0007669"/>
    <property type="project" value="UniProtKB-UniRule"/>
</dbReference>
<evidence type="ECO:0000259" key="17">
    <source>
        <dbReference type="PROSITE" id="PS51194"/>
    </source>
</evidence>
<dbReference type="PROSITE" id="PS51194">
    <property type="entry name" value="HELICASE_CTER"/>
    <property type="match status" value="1"/>
</dbReference>
<sequence length="712" mass="79752">MSSQSISSPSTSSPAIRASSNDLTQMPLTRLQGVGPALEKKFATLNIHFVLDLLFHLPFRYQDRTRVTPIAALQVGSDVVIEGRILGNAIVFGRRRSLLVKIQDQSGVANLRFFHFSAAQKSSLAEGKRIRCFGEVKWGRSGIELYHPEYKIIDEQDQFPNTTTLTPIYPSTDGLQQNRLRNTIEQALLLLKQHSNLIDYLPAELNQKFGISNLKDALLYIHQPPRNAQLSQLEDGMHPAQQRLAFEELLAHYLCLRRLRDNAQQEKAPSLKYEPTLISVLIKNLPFELTAAQQRVFSDVSKDLADTKPMLRLVQGDVGSGKTIIAILAALQAVGSAYQVAVMAPTEILAEQHFLNFTELLEGLGIEITFLSGKIKGKKRVEALSLISSGQANIIIGTHALFQDEVLFNRLGLMIIDEQHRFGVHQRLALREKGQAQGESPHQLIMTATPIPRTLMMSAYADLDCSIIDELPPGRSPVNTVLLTENRRPQVIERIQEACSNGRQAYWVCTLIEESELLQCQAAEVTFAHLQQQLKNLQVGLIHGRMKAKEKSEIMNQFKAQKIQLLVATTVIEVGVDVPNASLMIIENPERLGLAQLHQLRGRVGRGSEKSHCLLLYQMPLSNLSKQRLEIMRSSNDGFYIAQKDMEIRGPGEVLGTRQTGLMEHKIANLSRDSHLLESVKTWGERMRDQHPASIGPLIDRWLSVNQQYGKV</sequence>
<keyword evidence="7 15" id="KW-0067">ATP-binding</keyword>
<evidence type="ECO:0000313" key="18">
    <source>
        <dbReference type="EMBL" id="PCJ43585.1"/>
    </source>
</evidence>
<dbReference type="GO" id="GO:0043138">
    <property type="term" value="F:3'-5' DNA helicase activity"/>
    <property type="evidence" value="ECO:0007669"/>
    <property type="project" value="UniProtKB-EC"/>
</dbReference>
<evidence type="ECO:0000256" key="8">
    <source>
        <dbReference type="ARBA" id="ARBA00023125"/>
    </source>
</evidence>
<dbReference type="InterPro" id="IPR011545">
    <property type="entry name" value="DEAD/DEAH_box_helicase_dom"/>
</dbReference>
<keyword evidence="11" id="KW-0413">Isomerase</keyword>
<evidence type="ECO:0000259" key="16">
    <source>
        <dbReference type="PROSITE" id="PS51192"/>
    </source>
</evidence>
<protein>
    <recommendedName>
        <fullName evidence="2 15">ATP-dependent DNA helicase RecG</fullName>
        <ecNumber evidence="13 15">5.6.2.4</ecNumber>
    </recommendedName>
</protein>
<dbReference type="Pfam" id="PF19833">
    <property type="entry name" value="RecG_dom3_C"/>
    <property type="match status" value="1"/>
</dbReference>
<comment type="catalytic activity">
    <reaction evidence="12 15">
        <text>Couples ATP hydrolysis with the unwinding of duplex DNA by translocating in the 3'-5' direction.</text>
        <dbReference type="EC" id="5.6.2.4"/>
    </reaction>
</comment>
<name>A0A2A5CJ92_9GAMM</name>
<evidence type="ECO:0000256" key="13">
    <source>
        <dbReference type="ARBA" id="ARBA00034808"/>
    </source>
</evidence>
<dbReference type="InterPro" id="IPR027417">
    <property type="entry name" value="P-loop_NTPase"/>
</dbReference>
<evidence type="ECO:0000256" key="3">
    <source>
        <dbReference type="ARBA" id="ARBA00022741"/>
    </source>
</evidence>
<dbReference type="FunFam" id="3.40.50.300:FF:000391">
    <property type="entry name" value="ATP-dependent DNA helicase RecG"/>
    <property type="match status" value="1"/>
</dbReference>
<organism evidence="18 19">
    <name type="scientific">SAR86 cluster bacterium</name>
    <dbReference type="NCBI Taxonomy" id="2030880"/>
    <lineage>
        <taxon>Bacteria</taxon>
        <taxon>Pseudomonadati</taxon>
        <taxon>Pseudomonadota</taxon>
        <taxon>Gammaproteobacteria</taxon>
        <taxon>SAR86 cluster</taxon>
    </lineage>
</organism>
<proteinExistence type="inferred from homology"/>
<dbReference type="SUPFAM" id="SSF52540">
    <property type="entry name" value="P-loop containing nucleoside triphosphate hydrolases"/>
    <property type="match status" value="2"/>
</dbReference>
<evidence type="ECO:0000256" key="15">
    <source>
        <dbReference type="RuleBase" id="RU363016"/>
    </source>
</evidence>
<dbReference type="NCBIfam" id="NF008165">
    <property type="entry name" value="PRK10917.1-3"/>
    <property type="match status" value="1"/>
</dbReference>
<dbReference type="GO" id="GO:0005524">
    <property type="term" value="F:ATP binding"/>
    <property type="evidence" value="ECO:0007669"/>
    <property type="project" value="UniProtKB-KW"/>
</dbReference>
<dbReference type="NCBIfam" id="NF008166">
    <property type="entry name" value="PRK10917.1-4"/>
    <property type="match status" value="1"/>
</dbReference>
<dbReference type="SMART" id="SM00487">
    <property type="entry name" value="DEXDc"/>
    <property type="match status" value="1"/>
</dbReference>
<dbReference type="CDD" id="cd04488">
    <property type="entry name" value="RecG_wedge_OBF"/>
    <property type="match status" value="1"/>
</dbReference>
<comment type="function">
    <text evidence="15">Plays a critical role in recombination and DNA repair. Helps process Holliday junction intermediates to mature products by catalyzing branch migration. Has replication fork regression activity, unwinds stalled or blocked replication forks to make a HJ that can be resolved. Has a DNA unwinding activity characteristic of a DNA helicase with 3'-5' polarity.</text>
</comment>
<dbReference type="InterPro" id="IPR012340">
    <property type="entry name" value="NA-bd_OB-fold"/>
</dbReference>
<feature type="domain" description="Helicase C-terminal" evidence="17">
    <location>
        <begin position="501"/>
        <end position="647"/>
    </location>
</feature>
<dbReference type="NCBIfam" id="TIGR00643">
    <property type="entry name" value="recG"/>
    <property type="match status" value="1"/>
</dbReference>
<keyword evidence="6 15" id="KW-0347">Helicase</keyword>
<dbReference type="NCBIfam" id="NF008168">
    <property type="entry name" value="PRK10917.2-2"/>
    <property type="match status" value="1"/>
</dbReference>
<dbReference type="Pfam" id="PF17191">
    <property type="entry name" value="RecG_wedge"/>
    <property type="match status" value="1"/>
</dbReference>
<dbReference type="EC" id="5.6.2.4" evidence="13 15"/>
<evidence type="ECO:0000256" key="6">
    <source>
        <dbReference type="ARBA" id="ARBA00022806"/>
    </source>
</evidence>
<dbReference type="InterPro" id="IPR014001">
    <property type="entry name" value="Helicase_ATP-bd"/>
</dbReference>
<dbReference type="EMBL" id="NVWI01000001">
    <property type="protein sequence ID" value="PCJ43585.1"/>
    <property type="molecule type" value="Genomic_DNA"/>
</dbReference>
<comment type="caution">
    <text evidence="18">The sequence shown here is derived from an EMBL/GenBank/DDBJ whole genome shotgun (WGS) entry which is preliminary data.</text>
</comment>
<reference evidence="19" key="1">
    <citation type="submission" date="2017-08" db="EMBL/GenBank/DDBJ databases">
        <title>A dynamic microbial community with high functional redundancy inhabits the cold, oxic subseafloor aquifer.</title>
        <authorList>
            <person name="Tully B.J."/>
            <person name="Wheat C.G."/>
            <person name="Glazer B.T."/>
            <person name="Huber J.A."/>
        </authorList>
    </citation>
    <scope>NUCLEOTIDE SEQUENCE [LARGE SCALE GENOMIC DNA]</scope>
</reference>
<evidence type="ECO:0000256" key="5">
    <source>
        <dbReference type="ARBA" id="ARBA00022801"/>
    </source>
</evidence>
<evidence type="ECO:0000256" key="2">
    <source>
        <dbReference type="ARBA" id="ARBA00017846"/>
    </source>
</evidence>
<evidence type="ECO:0000256" key="9">
    <source>
        <dbReference type="ARBA" id="ARBA00023172"/>
    </source>
</evidence>
<accession>A0A2A5CJ92</accession>
<keyword evidence="5 15" id="KW-0378">Hydrolase</keyword>
<evidence type="ECO:0000256" key="10">
    <source>
        <dbReference type="ARBA" id="ARBA00023204"/>
    </source>
</evidence>
<dbReference type="GO" id="GO:0016887">
    <property type="term" value="F:ATP hydrolysis activity"/>
    <property type="evidence" value="ECO:0007669"/>
    <property type="project" value="RHEA"/>
</dbReference>
<evidence type="ECO:0000256" key="14">
    <source>
        <dbReference type="ARBA" id="ARBA00048988"/>
    </source>
</evidence>
<dbReference type="Pfam" id="PF00270">
    <property type="entry name" value="DEAD"/>
    <property type="match status" value="1"/>
</dbReference>
<dbReference type="GO" id="GO:0003677">
    <property type="term" value="F:DNA binding"/>
    <property type="evidence" value="ECO:0007669"/>
    <property type="project" value="UniProtKB-KW"/>
</dbReference>
<dbReference type="PANTHER" id="PTHR47964:SF1">
    <property type="entry name" value="ATP-DEPENDENT DNA HELICASE HOMOLOG RECG, CHLOROPLASTIC"/>
    <property type="match status" value="1"/>
</dbReference>
<keyword evidence="10 15" id="KW-0234">DNA repair</keyword>
<dbReference type="GO" id="GO:0006281">
    <property type="term" value="P:DNA repair"/>
    <property type="evidence" value="ECO:0007669"/>
    <property type="project" value="UniProtKB-UniRule"/>
</dbReference>
<dbReference type="SMART" id="SM00490">
    <property type="entry name" value="HELICc"/>
    <property type="match status" value="1"/>
</dbReference>
<dbReference type="InterPro" id="IPR047112">
    <property type="entry name" value="RecG/Mfd"/>
</dbReference>
<dbReference type="NCBIfam" id="NF008163">
    <property type="entry name" value="PRK10917.1-1"/>
    <property type="match status" value="1"/>
</dbReference>
<evidence type="ECO:0000313" key="19">
    <source>
        <dbReference type="Proteomes" id="UP000228987"/>
    </source>
</evidence>
<dbReference type="InterPro" id="IPR033454">
    <property type="entry name" value="RecG_wedge"/>
</dbReference>
<dbReference type="InterPro" id="IPR004609">
    <property type="entry name" value="ATP-dep_DNA_helicase_RecG"/>
</dbReference>
<evidence type="ECO:0000256" key="12">
    <source>
        <dbReference type="ARBA" id="ARBA00034617"/>
    </source>
</evidence>
<comment type="similarity">
    <text evidence="1 15">Belongs to the helicase family. RecG subfamily.</text>
</comment>
<dbReference type="CDD" id="cd17992">
    <property type="entry name" value="DEXHc_RecG"/>
    <property type="match status" value="1"/>
</dbReference>
<gene>
    <name evidence="18" type="ORF">COA71_01560</name>
</gene>
<keyword evidence="3 15" id="KW-0547">Nucleotide-binding</keyword>
<dbReference type="AlphaFoldDB" id="A0A2A5CJ92"/>
<comment type="catalytic activity">
    <reaction evidence="14 15">
        <text>ATP + H2O = ADP + phosphate + H(+)</text>
        <dbReference type="Rhea" id="RHEA:13065"/>
        <dbReference type="ChEBI" id="CHEBI:15377"/>
        <dbReference type="ChEBI" id="CHEBI:15378"/>
        <dbReference type="ChEBI" id="CHEBI:30616"/>
        <dbReference type="ChEBI" id="CHEBI:43474"/>
        <dbReference type="ChEBI" id="CHEBI:456216"/>
        <dbReference type="EC" id="5.6.2.4"/>
    </reaction>
</comment>
<keyword evidence="8" id="KW-0238">DNA-binding</keyword>
<dbReference type="Gene3D" id="3.40.50.300">
    <property type="entry name" value="P-loop containing nucleotide triphosphate hydrolases"/>
    <property type="match status" value="2"/>
</dbReference>
<dbReference type="Proteomes" id="UP000228987">
    <property type="component" value="Unassembled WGS sequence"/>
</dbReference>
<dbReference type="InterPro" id="IPR001650">
    <property type="entry name" value="Helicase_C-like"/>
</dbReference>
<feature type="domain" description="Helicase ATP-binding" evidence="16">
    <location>
        <begin position="303"/>
        <end position="468"/>
    </location>
</feature>
<evidence type="ECO:0000256" key="1">
    <source>
        <dbReference type="ARBA" id="ARBA00007504"/>
    </source>
</evidence>
<keyword evidence="4 15" id="KW-0227">DNA damage</keyword>
<dbReference type="PANTHER" id="PTHR47964">
    <property type="entry name" value="ATP-DEPENDENT DNA HELICASE HOMOLOG RECG, CHLOROPLASTIC"/>
    <property type="match status" value="1"/>
</dbReference>
<dbReference type="Pfam" id="PF00271">
    <property type="entry name" value="Helicase_C"/>
    <property type="match status" value="1"/>
</dbReference>
<dbReference type="Gene3D" id="2.40.50.140">
    <property type="entry name" value="Nucleic acid-binding proteins"/>
    <property type="match status" value="1"/>
</dbReference>
<dbReference type="SUPFAM" id="SSF50249">
    <property type="entry name" value="Nucleic acid-binding proteins"/>
    <property type="match status" value="1"/>
</dbReference>
<keyword evidence="9 15" id="KW-0233">DNA recombination</keyword>
<evidence type="ECO:0000256" key="11">
    <source>
        <dbReference type="ARBA" id="ARBA00023235"/>
    </source>
</evidence>